<dbReference type="Gene3D" id="3.40.50.300">
    <property type="entry name" value="P-loop containing nucleotide triphosphate hydrolases"/>
    <property type="match status" value="1"/>
</dbReference>
<dbReference type="RefSeq" id="WP_345463606.1">
    <property type="nucleotide sequence ID" value="NZ_BAABKG010000006.1"/>
</dbReference>
<keyword evidence="5" id="KW-0046">Antibiotic resistance</keyword>
<evidence type="ECO:0000256" key="4">
    <source>
        <dbReference type="ARBA" id="ARBA00022840"/>
    </source>
</evidence>
<dbReference type="Proteomes" id="UP001500221">
    <property type="component" value="Unassembled WGS sequence"/>
</dbReference>
<dbReference type="PANTHER" id="PTHR42711">
    <property type="entry name" value="ABC TRANSPORTER ATP-BINDING PROTEIN"/>
    <property type="match status" value="1"/>
</dbReference>
<comment type="subcellular location">
    <subcellularLocation>
        <location evidence="1">Cell membrane</location>
        <topology evidence="1">Peripheral membrane protein</topology>
    </subcellularLocation>
</comment>
<keyword evidence="3" id="KW-0547">Nucleotide-binding</keyword>
<evidence type="ECO:0000313" key="7">
    <source>
        <dbReference type="EMBL" id="GAA5155816.1"/>
    </source>
</evidence>
<dbReference type="PANTHER" id="PTHR42711:SF16">
    <property type="entry name" value="ABC TRANSPORTER ATP-BINDING PROTEIN"/>
    <property type="match status" value="1"/>
</dbReference>
<dbReference type="InterPro" id="IPR003439">
    <property type="entry name" value="ABC_transporter-like_ATP-bd"/>
</dbReference>
<dbReference type="SUPFAM" id="SSF52540">
    <property type="entry name" value="P-loop containing nucleoside triphosphate hydrolases"/>
    <property type="match status" value="1"/>
</dbReference>
<dbReference type="InterPro" id="IPR027417">
    <property type="entry name" value="P-loop_NTPase"/>
</dbReference>
<dbReference type="EMBL" id="BAABKG010000006">
    <property type="protein sequence ID" value="GAA5155816.1"/>
    <property type="molecule type" value="Genomic_DNA"/>
</dbReference>
<comment type="caution">
    <text evidence="7">The sequence shown here is derived from an EMBL/GenBank/DDBJ whole genome shotgun (WGS) entry which is preliminary data.</text>
</comment>
<dbReference type="InterPro" id="IPR050763">
    <property type="entry name" value="ABC_transporter_ATP-binding"/>
</dbReference>
<dbReference type="GO" id="GO:0005524">
    <property type="term" value="F:ATP binding"/>
    <property type="evidence" value="ECO:0007669"/>
    <property type="project" value="UniProtKB-KW"/>
</dbReference>
<sequence>MNTTTPDSPAIEVRGLRRRYGRGTTAFEAVRGLDLEVPRGSVTALLGVNGAGKTSTLEVIEGLAPASDGEVRVLGLDPIAQRADVRRRTGVLLQSSGFSGELTVRETLQMWAGLVSDPRPVDEALAMLDLADRGGVRVRALSGGEVRRLDLAVTLLGHPEVVMLDEPTTGLDPESRRDVWRLLQQLRDQGTTILLTTHYLEEAEVLAEHVSIMAAGRIVKAGTPAELAEGHPSTISFATPDGVTLPPLEAQVAVDGATTRIETLELQDTLTDLLGWAARHGVRLEQLDARHASLESIFLAVADETSHHRAAAGDPASLEGATR</sequence>
<feature type="domain" description="ABC transporter" evidence="6">
    <location>
        <begin position="11"/>
        <end position="240"/>
    </location>
</feature>
<keyword evidence="4 7" id="KW-0067">ATP-binding</keyword>
<proteinExistence type="predicted"/>
<reference evidence="8" key="1">
    <citation type="journal article" date="2019" name="Int. J. Syst. Evol. Microbiol.">
        <title>The Global Catalogue of Microorganisms (GCM) 10K type strain sequencing project: providing services to taxonomists for standard genome sequencing and annotation.</title>
        <authorList>
            <consortium name="The Broad Institute Genomics Platform"/>
            <consortium name="The Broad Institute Genome Sequencing Center for Infectious Disease"/>
            <person name="Wu L."/>
            <person name="Ma J."/>
        </authorList>
    </citation>
    <scope>NUCLEOTIDE SEQUENCE [LARGE SCALE GENOMIC DNA]</scope>
    <source>
        <strain evidence="8">JCM 18459</strain>
    </source>
</reference>
<keyword evidence="8" id="KW-1185">Reference proteome</keyword>
<evidence type="ECO:0000259" key="6">
    <source>
        <dbReference type="PROSITE" id="PS50893"/>
    </source>
</evidence>
<keyword evidence="2" id="KW-0813">Transport</keyword>
<evidence type="ECO:0000313" key="8">
    <source>
        <dbReference type="Proteomes" id="UP001500221"/>
    </source>
</evidence>
<organism evidence="7 8">
    <name type="scientific">Nocardioides marinquilinus</name>
    <dbReference type="NCBI Taxonomy" id="1210400"/>
    <lineage>
        <taxon>Bacteria</taxon>
        <taxon>Bacillati</taxon>
        <taxon>Actinomycetota</taxon>
        <taxon>Actinomycetes</taxon>
        <taxon>Propionibacteriales</taxon>
        <taxon>Nocardioidaceae</taxon>
        <taxon>Nocardioides</taxon>
    </lineage>
</organism>
<evidence type="ECO:0000256" key="3">
    <source>
        <dbReference type="ARBA" id="ARBA00022741"/>
    </source>
</evidence>
<dbReference type="Pfam" id="PF00005">
    <property type="entry name" value="ABC_tran"/>
    <property type="match status" value="1"/>
</dbReference>
<evidence type="ECO:0000256" key="2">
    <source>
        <dbReference type="ARBA" id="ARBA00022448"/>
    </source>
</evidence>
<protein>
    <submittedName>
        <fullName evidence="7">ABC transporter ATP-binding protein</fullName>
    </submittedName>
</protein>
<gene>
    <name evidence="7" type="ORF">GCM10023340_42100</name>
</gene>
<dbReference type="SMART" id="SM00382">
    <property type="entry name" value="AAA"/>
    <property type="match status" value="1"/>
</dbReference>
<name>A0ABP9Q639_9ACTN</name>
<dbReference type="InterPro" id="IPR003593">
    <property type="entry name" value="AAA+_ATPase"/>
</dbReference>
<accession>A0ABP9Q639</accession>
<evidence type="ECO:0000256" key="5">
    <source>
        <dbReference type="ARBA" id="ARBA00023251"/>
    </source>
</evidence>
<dbReference type="PROSITE" id="PS50893">
    <property type="entry name" value="ABC_TRANSPORTER_2"/>
    <property type="match status" value="1"/>
</dbReference>
<evidence type="ECO:0000256" key="1">
    <source>
        <dbReference type="ARBA" id="ARBA00004202"/>
    </source>
</evidence>